<keyword evidence="2" id="KW-0675">Receptor</keyword>
<dbReference type="OrthoDB" id="8609993at2759"/>
<evidence type="ECO:0000313" key="2">
    <source>
        <dbReference type="EMBL" id="TNN31464.1"/>
    </source>
</evidence>
<evidence type="ECO:0000313" key="3">
    <source>
        <dbReference type="Proteomes" id="UP000314294"/>
    </source>
</evidence>
<evidence type="ECO:0000256" key="1">
    <source>
        <dbReference type="SAM" id="MobiDB-lite"/>
    </source>
</evidence>
<feature type="compositionally biased region" description="Basic and acidic residues" evidence="1">
    <location>
        <begin position="140"/>
        <end position="153"/>
    </location>
</feature>
<sequence>MRTRGKGGQWERAAMNDTYAVVKKLKDPPSGPAPSAVATPRFSRPPPSHHYDNDPPADPVYSVVKPRVKPHGPALSATPLYDMPPPANHRLADSGAHHLSPAGALSLTNDDYEDFCSSGPEASGSPGGIGFNCRIQKPRGPRDPPADWSRLDR</sequence>
<comment type="caution">
    <text evidence="2">The sequence shown here is derived from an EMBL/GenBank/DDBJ whole genome shotgun (WGS) entry which is preliminary data.</text>
</comment>
<dbReference type="EMBL" id="SRLO01003444">
    <property type="protein sequence ID" value="TNN31464.1"/>
    <property type="molecule type" value="Genomic_DNA"/>
</dbReference>
<name>A0A4Z2ESW7_9TELE</name>
<accession>A0A4Z2ESW7</accession>
<protein>
    <submittedName>
        <fullName evidence="2">Tyrosine-protein phosphatase non-receptor type 18</fullName>
    </submittedName>
</protein>
<feature type="region of interest" description="Disordered" evidence="1">
    <location>
        <begin position="21"/>
        <end position="153"/>
    </location>
</feature>
<reference evidence="2 3" key="1">
    <citation type="submission" date="2019-03" db="EMBL/GenBank/DDBJ databases">
        <title>First draft genome of Liparis tanakae, snailfish: a comprehensive survey of snailfish specific genes.</title>
        <authorList>
            <person name="Kim W."/>
            <person name="Song I."/>
            <person name="Jeong J.-H."/>
            <person name="Kim D."/>
            <person name="Kim S."/>
            <person name="Ryu S."/>
            <person name="Song J.Y."/>
            <person name="Lee S.K."/>
        </authorList>
    </citation>
    <scope>NUCLEOTIDE SEQUENCE [LARGE SCALE GENOMIC DNA]</scope>
    <source>
        <tissue evidence="2">Muscle</tissue>
    </source>
</reference>
<gene>
    <name evidence="2" type="primary">Ptpn18</name>
    <name evidence="2" type="ORF">EYF80_058385</name>
</gene>
<proteinExistence type="predicted"/>
<dbReference type="AlphaFoldDB" id="A0A4Z2ESW7"/>
<organism evidence="2 3">
    <name type="scientific">Liparis tanakae</name>
    <name type="common">Tanaka's snailfish</name>
    <dbReference type="NCBI Taxonomy" id="230148"/>
    <lineage>
        <taxon>Eukaryota</taxon>
        <taxon>Metazoa</taxon>
        <taxon>Chordata</taxon>
        <taxon>Craniata</taxon>
        <taxon>Vertebrata</taxon>
        <taxon>Euteleostomi</taxon>
        <taxon>Actinopterygii</taxon>
        <taxon>Neopterygii</taxon>
        <taxon>Teleostei</taxon>
        <taxon>Neoteleostei</taxon>
        <taxon>Acanthomorphata</taxon>
        <taxon>Eupercaria</taxon>
        <taxon>Perciformes</taxon>
        <taxon>Cottioidei</taxon>
        <taxon>Cottales</taxon>
        <taxon>Liparidae</taxon>
        <taxon>Liparis</taxon>
    </lineage>
</organism>
<dbReference type="Proteomes" id="UP000314294">
    <property type="component" value="Unassembled WGS sequence"/>
</dbReference>
<keyword evidence="3" id="KW-1185">Reference proteome</keyword>